<sequence length="171" mass="18506">MTKSNQWSFPMLAVSLALCLPGLAHAQVSATEPAARNMAEMKFGPLPPLPTCASGSVQAGDPAKGAFIILAKLTTGCSLPWHWHTAGENLMIVSGTARVEIKDGPSQTLRAGSYVQLPSRHVHQFQCKEKCTFFFYSDGAWDMHYVDAKGTEISPDDALKAVREMPAKAMK</sequence>
<accession>A0AAN1SXY8</accession>
<name>A0AAN1SXY8_9PROT</name>
<dbReference type="Proteomes" id="UP001319121">
    <property type="component" value="Chromosome"/>
</dbReference>
<dbReference type="Gene3D" id="2.60.120.10">
    <property type="entry name" value="Jelly Rolls"/>
    <property type="match status" value="1"/>
</dbReference>
<gene>
    <name evidence="3" type="ORF">FGKAn22_06300</name>
</gene>
<keyword evidence="1" id="KW-0732">Signal</keyword>
<evidence type="ECO:0000313" key="3">
    <source>
        <dbReference type="EMBL" id="BBI98937.1"/>
    </source>
</evidence>
<evidence type="ECO:0000313" key="4">
    <source>
        <dbReference type="Proteomes" id="UP001319121"/>
    </source>
</evidence>
<dbReference type="RefSeq" id="WP_212786541.1">
    <property type="nucleotide sequence ID" value="NZ_AP019536.1"/>
</dbReference>
<dbReference type="AlphaFoldDB" id="A0AAN1SXY8"/>
<dbReference type="EMBL" id="AP019536">
    <property type="protein sequence ID" value="BBI98937.1"/>
    <property type="molecule type" value="Genomic_DNA"/>
</dbReference>
<protein>
    <recommendedName>
        <fullName evidence="2">Cupin type-2 domain-containing protein</fullName>
    </recommendedName>
</protein>
<reference evidence="3 4" key="1">
    <citation type="submission" date="2019-03" db="EMBL/GenBank/DDBJ databases">
        <title>Complete genome sequence of Ferrigenium kumadai strain An22, a microaerophilic iron-oxidizing bacterium isolated from a paddy field soil.</title>
        <authorList>
            <person name="Watanabe T."/>
            <person name="Asakawa S."/>
        </authorList>
    </citation>
    <scope>NUCLEOTIDE SEQUENCE [LARGE SCALE GENOMIC DNA]</scope>
    <source>
        <strain evidence="3 4">An22</strain>
    </source>
</reference>
<dbReference type="InterPro" id="IPR011051">
    <property type="entry name" value="RmlC_Cupin_sf"/>
</dbReference>
<evidence type="ECO:0000256" key="1">
    <source>
        <dbReference type="SAM" id="SignalP"/>
    </source>
</evidence>
<dbReference type="Pfam" id="PF07883">
    <property type="entry name" value="Cupin_2"/>
    <property type="match status" value="1"/>
</dbReference>
<dbReference type="KEGG" id="fku:FGKAn22_06300"/>
<evidence type="ECO:0000259" key="2">
    <source>
        <dbReference type="Pfam" id="PF07883"/>
    </source>
</evidence>
<dbReference type="InterPro" id="IPR013096">
    <property type="entry name" value="Cupin_2"/>
</dbReference>
<feature type="signal peptide" evidence="1">
    <location>
        <begin position="1"/>
        <end position="26"/>
    </location>
</feature>
<dbReference type="SUPFAM" id="SSF51182">
    <property type="entry name" value="RmlC-like cupins"/>
    <property type="match status" value="1"/>
</dbReference>
<keyword evidence="4" id="KW-1185">Reference proteome</keyword>
<dbReference type="InterPro" id="IPR014710">
    <property type="entry name" value="RmlC-like_jellyroll"/>
</dbReference>
<proteinExistence type="predicted"/>
<feature type="domain" description="Cupin type-2" evidence="2">
    <location>
        <begin position="72"/>
        <end position="129"/>
    </location>
</feature>
<feature type="chain" id="PRO_5042939680" description="Cupin type-2 domain-containing protein" evidence="1">
    <location>
        <begin position="27"/>
        <end position="171"/>
    </location>
</feature>
<organism evidence="3 4">
    <name type="scientific">Ferrigenium kumadai</name>
    <dbReference type="NCBI Taxonomy" id="1682490"/>
    <lineage>
        <taxon>Bacteria</taxon>
        <taxon>Pseudomonadati</taxon>
        <taxon>Pseudomonadota</taxon>
        <taxon>Betaproteobacteria</taxon>
        <taxon>Nitrosomonadales</taxon>
        <taxon>Gallionellaceae</taxon>
        <taxon>Ferrigenium</taxon>
    </lineage>
</organism>